<evidence type="ECO:0000256" key="5">
    <source>
        <dbReference type="ARBA" id="ARBA00022827"/>
    </source>
</evidence>
<dbReference type="Proteomes" id="UP001325479">
    <property type="component" value="Chromosome"/>
</dbReference>
<dbReference type="GO" id="GO:0016787">
    <property type="term" value="F:hydrolase activity"/>
    <property type="evidence" value="ECO:0007669"/>
    <property type="project" value="UniProtKB-KW"/>
</dbReference>
<name>A0ABZ0WV01_9BURK</name>
<dbReference type="EC" id="5.3.3.1" evidence="11"/>
<dbReference type="InterPro" id="IPR007867">
    <property type="entry name" value="GMC_OxRtase_C"/>
</dbReference>
<dbReference type="Gene3D" id="3.40.50.1820">
    <property type="entry name" value="alpha/beta hydrolase"/>
    <property type="match status" value="1"/>
</dbReference>
<dbReference type="InterPro" id="IPR000073">
    <property type="entry name" value="AB_hydrolase_1"/>
</dbReference>
<dbReference type="Pfam" id="PF12697">
    <property type="entry name" value="Abhydrolase_6"/>
    <property type="match status" value="1"/>
</dbReference>
<dbReference type="SUPFAM" id="SSF53474">
    <property type="entry name" value="alpha/beta-Hydrolases"/>
    <property type="match status" value="1"/>
</dbReference>
<evidence type="ECO:0000313" key="17">
    <source>
        <dbReference type="EMBL" id="WQD81187.1"/>
    </source>
</evidence>
<keyword evidence="9" id="KW-0753">Steroid metabolism</keyword>
<keyword evidence="6" id="KW-0560">Oxidoreductase</keyword>
<evidence type="ECO:0000256" key="4">
    <source>
        <dbReference type="ARBA" id="ARBA00022630"/>
    </source>
</evidence>
<evidence type="ECO:0000256" key="2">
    <source>
        <dbReference type="ARBA" id="ARBA00010790"/>
    </source>
</evidence>
<evidence type="ECO:0000256" key="12">
    <source>
        <dbReference type="ARBA" id="ARBA00049645"/>
    </source>
</evidence>
<evidence type="ECO:0000256" key="6">
    <source>
        <dbReference type="ARBA" id="ARBA00023002"/>
    </source>
</evidence>
<organism evidence="17 18">
    <name type="scientific">Paraburkholderia kururiensis</name>
    <dbReference type="NCBI Taxonomy" id="984307"/>
    <lineage>
        <taxon>Bacteria</taxon>
        <taxon>Pseudomonadati</taxon>
        <taxon>Pseudomonadota</taxon>
        <taxon>Betaproteobacteria</taxon>
        <taxon>Burkholderiales</taxon>
        <taxon>Burkholderiaceae</taxon>
        <taxon>Paraburkholderia</taxon>
    </lineage>
</organism>
<proteinExistence type="inferred from homology"/>
<evidence type="ECO:0000256" key="3">
    <source>
        <dbReference type="ARBA" id="ARBA00022548"/>
    </source>
</evidence>
<evidence type="ECO:0000256" key="15">
    <source>
        <dbReference type="ARBA" id="ARBA00049778"/>
    </source>
</evidence>
<evidence type="ECO:0000256" key="10">
    <source>
        <dbReference type="ARBA" id="ARBA00023235"/>
    </source>
</evidence>
<dbReference type="InterPro" id="IPR052542">
    <property type="entry name" value="Cholesterol_Oxidase"/>
</dbReference>
<evidence type="ECO:0000259" key="16">
    <source>
        <dbReference type="PROSITE" id="PS51379"/>
    </source>
</evidence>
<dbReference type="SUPFAM" id="SSF51905">
    <property type="entry name" value="FAD/NAD(P)-binding domain"/>
    <property type="match status" value="1"/>
</dbReference>
<evidence type="ECO:0000256" key="9">
    <source>
        <dbReference type="ARBA" id="ARBA00023221"/>
    </source>
</evidence>
<dbReference type="EMBL" id="CP139965">
    <property type="protein sequence ID" value="WQD81187.1"/>
    <property type="molecule type" value="Genomic_DNA"/>
</dbReference>
<dbReference type="InterPro" id="IPR000172">
    <property type="entry name" value="GMC_OxRdtase_N"/>
</dbReference>
<dbReference type="EC" id="1.1.3.6" evidence="13"/>
<dbReference type="InterPro" id="IPR017896">
    <property type="entry name" value="4Fe4S_Fe-S-bd"/>
</dbReference>
<keyword evidence="5" id="KW-0274">FAD</keyword>
<keyword evidence="7" id="KW-0443">Lipid metabolism</keyword>
<protein>
    <recommendedName>
        <fullName evidence="14">Cholesterol oxidase</fullName>
        <ecNumber evidence="13">1.1.3.6</ecNumber>
        <ecNumber evidence="11">5.3.3.1</ecNumber>
    </recommendedName>
    <alternativeName>
        <fullName evidence="15">Cholesterol isomerase</fullName>
    </alternativeName>
</protein>
<dbReference type="InterPro" id="IPR036188">
    <property type="entry name" value="FAD/NAD-bd_sf"/>
</dbReference>
<keyword evidence="8" id="KW-1207">Sterol metabolism</keyword>
<dbReference type="PANTHER" id="PTHR47470">
    <property type="entry name" value="CHOLESTEROL OXIDASE"/>
    <property type="match status" value="1"/>
</dbReference>
<dbReference type="PANTHER" id="PTHR47470:SF1">
    <property type="entry name" value="FAD-DEPENDENT OXIDOREDUCTASE 2 FAD BINDING DOMAIN-CONTAINING PROTEIN"/>
    <property type="match status" value="1"/>
</dbReference>
<accession>A0ABZ0WV01</accession>
<comment type="similarity">
    <text evidence="2">Belongs to the GMC oxidoreductase family.</text>
</comment>
<evidence type="ECO:0000256" key="8">
    <source>
        <dbReference type="ARBA" id="ARBA00023166"/>
    </source>
</evidence>
<evidence type="ECO:0000256" key="1">
    <source>
        <dbReference type="ARBA" id="ARBA00001974"/>
    </source>
</evidence>
<evidence type="ECO:0000313" key="18">
    <source>
        <dbReference type="Proteomes" id="UP001325479"/>
    </source>
</evidence>
<keyword evidence="4" id="KW-0285">Flavoprotein</keyword>
<dbReference type="RefSeq" id="WP_114812790.1">
    <property type="nucleotide sequence ID" value="NZ_CP139965.1"/>
</dbReference>
<dbReference type="Pfam" id="PF05199">
    <property type="entry name" value="GMC_oxred_C"/>
    <property type="match status" value="1"/>
</dbReference>
<gene>
    <name evidence="17" type="ORF">U0042_27985</name>
</gene>
<dbReference type="Gene3D" id="3.50.50.60">
    <property type="entry name" value="FAD/NAD(P)-binding domain"/>
    <property type="match status" value="3"/>
</dbReference>
<keyword evidence="17" id="KW-0378">Hydrolase</keyword>
<reference evidence="17 18" key="1">
    <citation type="submission" date="2023-12" db="EMBL/GenBank/DDBJ databases">
        <title>Genome sequencing and assembly of bacterial species from a model synthetic community.</title>
        <authorList>
            <person name="Hogle S.L."/>
        </authorList>
    </citation>
    <scope>NUCLEOTIDE SEQUENCE [LARGE SCALE GENOMIC DNA]</scope>
    <source>
        <strain evidence="17 18">HAMBI 2494</strain>
    </source>
</reference>
<comment type="cofactor">
    <cofactor evidence="1">
        <name>FAD</name>
        <dbReference type="ChEBI" id="CHEBI:57692"/>
    </cofactor>
</comment>
<evidence type="ECO:0000256" key="7">
    <source>
        <dbReference type="ARBA" id="ARBA00023098"/>
    </source>
</evidence>
<dbReference type="InterPro" id="IPR029058">
    <property type="entry name" value="AB_hydrolase_fold"/>
</dbReference>
<dbReference type="Pfam" id="PF00732">
    <property type="entry name" value="GMC_oxred_N"/>
    <property type="match status" value="1"/>
</dbReference>
<evidence type="ECO:0000256" key="14">
    <source>
        <dbReference type="ARBA" id="ARBA00049744"/>
    </source>
</evidence>
<comment type="pathway">
    <text evidence="12">Steroid metabolism; cholesterol degradation.</text>
</comment>
<dbReference type="PROSITE" id="PS51379">
    <property type="entry name" value="4FE4S_FER_2"/>
    <property type="match status" value="1"/>
</dbReference>
<sequence>MNRLSSAIDALEPHYEVVVIGSGYGGAIAASRMARARRSVCVLERGREFMPGEFPATPLEGLTQVQYNTAAGQIGSPLALIEVHVNPEVNVVVGCGLGGTSLINANVALHPEPRLWDDPRWPAALREDRLGVAAGYERATAMLQPSPVPADFARLPKLDALQQSAAVLGMEQSFYRPPVTVTFTTGKNAAGVEQTRCIGCGDCNAGCNHGAKNSTHMNYLPDAVAHGAQIFTGVCVHSVTRDDESQPWQVRYQLVDLGRESYGAPDLFLTADVVILAAGTLGSTAILLRSQAAGLPLSPRVGQHFTGNGDVLAFAFNTDHEINGVGWGAQAPGVVPPVGPTIAGIIDQRNTPDVRDGYVIEEGSLAAPIGEAMMGVLGIASAAEGVPVTDTADAADAANAADPELRAAARIAQSVLRGPYHGAMRNTQTYLVMAHDDESGEIRVEDGRARVAWPNAGKQPVYAAIEKTLEAATAALGGDYVRNPISTGIFNDRTVTVHPLGGCAMADDAAHGVVDDAGRVFSDASGDAVHAGLYVMDGATLPMSLGVNPLLTISALAERNCAKLAAAHGWSIDYAAAGDAAPPPAPRIGLRFTETMVGTYTPADGSAPSPMSFTLTVMSDDLEAMLASPQHEARMAGTLTCPALSAAPLTIADGRFNLFVTDEDNVDRRNMNYHMTLESAEGKRYAFFGQKIVTHSSLLELWPQTNTLYVEVRDWPAASAEPAAEVIGKATLVITPENFLKQMRTIEVTNAPDLETRLAWTLRFGRFFAGVLFTEYGGVAAPLQYASSLAGGGAPQTPRMRRALRAPAPQVTFFPTADGKTLRLTRYQGSAKEPKGPVLLIHGSGVSSRIFSTDLIATNLVEYLCAAGYDVWLVDLRVSIELPGAGDPTTADAIAREDIPAAVAKVRELTGAASIQVVAHCLGALAFTMSMLAGLEGVRSAVLSQVSAHPVPGLLQKIKAGLHTPQILQHLGVEDLSAYTREGSWPGNLLDEALRLFPVGHEEGCNNAVCHRATFLYGLLYEHMQLDEPLHTHLDELFGIHDVTLFNQLAAMVRAGHLVDADGEDVYLPHLERLQLPLTFLHGAENRCYVPASTETTFGMLVDRFGPAQYERHVIPGYGHIDCIFGKHAATDVYPLIRGHLDAH</sequence>
<evidence type="ECO:0000256" key="11">
    <source>
        <dbReference type="ARBA" id="ARBA00038856"/>
    </source>
</evidence>
<evidence type="ECO:0000256" key="13">
    <source>
        <dbReference type="ARBA" id="ARBA00049723"/>
    </source>
</evidence>
<keyword evidence="18" id="KW-1185">Reference proteome</keyword>
<keyword evidence="10" id="KW-0413">Isomerase</keyword>
<keyword evidence="3" id="KW-0153">Cholesterol metabolism</keyword>
<feature type="domain" description="4Fe-4S ferredoxin-type" evidence="16">
    <location>
        <begin position="188"/>
        <end position="217"/>
    </location>
</feature>